<evidence type="ECO:0000313" key="13">
    <source>
        <dbReference type="Proteomes" id="UP000295252"/>
    </source>
</evidence>
<keyword evidence="6" id="KW-0949">S-adenosyl-L-methionine</keyword>
<dbReference type="AlphaFoldDB" id="A0A068U3Z5"/>
<evidence type="ECO:0000256" key="10">
    <source>
        <dbReference type="SAM" id="MobiDB-lite"/>
    </source>
</evidence>
<dbReference type="EMBL" id="HG739093">
    <property type="protein sequence ID" value="CDP03255.1"/>
    <property type="molecule type" value="Genomic_DNA"/>
</dbReference>
<dbReference type="Pfam" id="PF00588">
    <property type="entry name" value="SpoU_methylase"/>
    <property type="match status" value="1"/>
</dbReference>
<organism evidence="12 13">
    <name type="scientific">Coffea canephora</name>
    <name type="common">Robusta coffee</name>
    <dbReference type="NCBI Taxonomy" id="49390"/>
    <lineage>
        <taxon>Eukaryota</taxon>
        <taxon>Viridiplantae</taxon>
        <taxon>Streptophyta</taxon>
        <taxon>Embryophyta</taxon>
        <taxon>Tracheophyta</taxon>
        <taxon>Spermatophyta</taxon>
        <taxon>Magnoliopsida</taxon>
        <taxon>eudicotyledons</taxon>
        <taxon>Gunneridae</taxon>
        <taxon>Pentapetalae</taxon>
        <taxon>asterids</taxon>
        <taxon>lamiids</taxon>
        <taxon>Gentianales</taxon>
        <taxon>Rubiaceae</taxon>
        <taxon>Ixoroideae</taxon>
        <taxon>Gardenieae complex</taxon>
        <taxon>Bertiereae - Coffeeae clade</taxon>
        <taxon>Coffeeae</taxon>
        <taxon>Coffea</taxon>
    </lineage>
</organism>
<dbReference type="GO" id="GO:0009507">
    <property type="term" value="C:chloroplast"/>
    <property type="evidence" value="ECO:0007669"/>
    <property type="project" value="TreeGrafter"/>
</dbReference>
<dbReference type="InterPro" id="IPR029026">
    <property type="entry name" value="tRNA_m1G_MTases_N"/>
</dbReference>
<dbReference type="SUPFAM" id="SSF55315">
    <property type="entry name" value="L30e-like"/>
    <property type="match status" value="1"/>
</dbReference>
<accession>A0A068U3Z5</accession>
<dbReference type="Pfam" id="PF08032">
    <property type="entry name" value="SpoU_sub_bind"/>
    <property type="match status" value="1"/>
</dbReference>
<feature type="compositionally biased region" description="Acidic residues" evidence="10">
    <location>
        <begin position="178"/>
        <end position="192"/>
    </location>
</feature>
<dbReference type="GO" id="GO:0016435">
    <property type="term" value="F:rRNA (guanine) methyltransferase activity"/>
    <property type="evidence" value="ECO:0007669"/>
    <property type="project" value="TreeGrafter"/>
</dbReference>
<keyword evidence="3" id="KW-0698">rRNA processing</keyword>
<sequence>MLRQIHTSKPQCLLGYGYNPMLLGYTSEVNSRTFSCLVNQMTNKNFKFLRYRNCLVQLRRKTLFQEGKIAKGFASGTSFKNASRDSGNFQLVNGARSFSSSDSQKVAQRNDKNLPWLVKSRAKDTRRPEKMDVSKTSTSSWEESANKFLKGGGTAAKDRAFRGWEGGQHNYRGKYESIEEEDGEEEAEAEDIDDPRWDKIKNQYNRIVAAKLGSDKPEFKKWNKQEIWGRKTWKDATESTVPTIVGEGIYGVGPILAALSAGRREFYALYVQEGIDLSGNNRKKKDKKGFEKVLRMAENIGLNKKQISKHDLNMVVDNRPHQGMVLDASPLEMVRIKELEPVSVEGESGPLWVALDEVTDPQNLGAIIRSAYFFGASGVVLCAKNSAPLSGVVSKASAGSLELMELRSCKNMMQFLSSSAQNGWRVLGGSVSSRAVPLNEVVPGAPTILVLGSEGTGLRPLVERSCTELIRIPGNIPMDVIAGEDEEMERSEVDHGVSGKEFRSFMAVESLNVSVAAGVLLHHLSGVKCSDNGPKGES</sequence>
<dbReference type="PhylomeDB" id="A0A068U3Z5"/>
<keyword evidence="7" id="KW-0809">Transit peptide</keyword>
<evidence type="ECO:0000256" key="3">
    <source>
        <dbReference type="ARBA" id="ARBA00022552"/>
    </source>
</evidence>
<comment type="similarity">
    <text evidence="2">Belongs to the class IV-like SAM-binding methyltransferase superfamily. RNA methyltransferase TrmH family.</text>
</comment>
<dbReference type="InterPro" id="IPR029028">
    <property type="entry name" value="Alpha/beta_knot_MTases"/>
</dbReference>
<evidence type="ECO:0000256" key="2">
    <source>
        <dbReference type="ARBA" id="ARBA00007228"/>
    </source>
</evidence>
<dbReference type="InterPro" id="IPR029064">
    <property type="entry name" value="Ribosomal_eL30-like_sf"/>
</dbReference>
<dbReference type="PANTHER" id="PTHR46103">
    <property type="entry name" value="RRNA METHYLTRANSFERASE 1, MITOCHONDRIAL"/>
    <property type="match status" value="1"/>
</dbReference>
<dbReference type="PANTHER" id="PTHR46103:SF1">
    <property type="entry name" value="RRNA METHYLTRANSFERASE 1, MITOCHONDRIAL"/>
    <property type="match status" value="1"/>
</dbReference>
<evidence type="ECO:0000256" key="1">
    <source>
        <dbReference type="ARBA" id="ARBA00004173"/>
    </source>
</evidence>
<dbReference type="OMA" id="DPRWDRI"/>
<evidence type="ECO:0000256" key="5">
    <source>
        <dbReference type="ARBA" id="ARBA00022679"/>
    </source>
</evidence>
<dbReference type="GO" id="GO:0005739">
    <property type="term" value="C:mitochondrion"/>
    <property type="evidence" value="ECO:0007669"/>
    <property type="project" value="UniProtKB-SubCell"/>
</dbReference>
<dbReference type="InterPro" id="IPR013123">
    <property type="entry name" value="SpoU_subst-bd"/>
</dbReference>
<dbReference type="GO" id="GO:0003723">
    <property type="term" value="F:RNA binding"/>
    <property type="evidence" value="ECO:0007669"/>
    <property type="project" value="InterPro"/>
</dbReference>
<dbReference type="FunCoup" id="A0A068U3Z5">
    <property type="interactions" value="248"/>
</dbReference>
<dbReference type="InterPro" id="IPR047261">
    <property type="entry name" value="MRM1_MeTrfase_dom"/>
</dbReference>
<feature type="region of interest" description="Disordered" evidence="10">
    <location>
        <begin position="173"/>
        <end position="192"/>
    </location>
</feature>
<reference evidence="13" key="1">
    <citation type="journal article" date="2014" name="Science">
        <title>The coffee genome provides insight into the convergent evolution of caffeine biosynthesis.</title>
        <authorList>
            <person name="Denoeud F."/>
            <person name="Carretero-Paulet L."/>
            <person name="Dereeper A."/>
            <person name="Droc G."/>
            <person name="Guyot R."/>
            <person name="Pietrella M."/>
            <person name="Zheng C."/>
            <person name="Alberti A."/>
            <person name="Anthony F."/>
            <person name="Aprea G."/>
            <person name="Aury J.M."/>
            <person name="Bento P."/>
            <person name="Bernard M."/>
            <person name="Bocs S."/>
            <person name="Campa C."/>
            <person name="Cenci A."/>
            <person name="Combes M.C."/>
            <person name="Crouzillat D."/>
            <person name="Da Silva C."/>
            <person name="Daddiego L."/>
            <person name="De Bellis F."/>
            <person name="Dussert S."/>
            <person name="Garsmeur O."/>
            <person name="Gayraud T."/>
            <person name="Guignon V."/>
            <person name="Jahn K."/>
            <person name="Jamilloux V."/>
            <person name="Joet T."/>
            <person name="Labadie K."/>
            <person name="Lan T."/>
            <person name="Leclercq J."/>
            <person name="Lepelley M."/>
            <person name="Leroy T."/>
            <person name="Li L.T."/>
            <person name="Librado P."/>
            <person name="Lopez L."/>
            <person name="Munoz A."/>
            <person name="Noel B."/>
            <person name="Pallavicini A."/>
            <person name="Perrotta G."/>
            <person name="Poncet V."/>
            <person name="Pot D."/>
            <person name="Priyono X."/>
            <person name="Rigoreau M."/>
            <person name="Rouard M."/>
            <person name="Rozas J."/>
            <person name="Tranchant-Dubreuil C."/>
            <person name="VanBuren R."/>
            <person name="Zhang Q."/>
            <person name="Andrade A.C."/>
            <person name="Argout X."/>
            <person name="Bertrand B."/>
            <person name="de Kochko A."/>
            <person name="Graziosi G."/>
            <person name="Henry R.J."/>
            <person name="Jayarama X."/>
            <person name="Ming R."/>
            <person name="Nagai C."/>
            <person name="Rounsley S."/>
            <person name="Sankoff D."/>
            <person name="Giuliano G."/>
            <person name="Albert V.A."/>
            <person name="Wincker P."/>
            <person name="Lashermes P."/>
        </authorList>
    </citation>
    <scope>NUCLEOTIDE SEQUENCE [LARGE SCALE GENOMIC DNA]</scope>
    <source>
        <strain evidence="13">cv. DH200-94</strain>
    </source>
</reference>
<protein>
    <recommendedName>
        <fullName evidence="9">rRNA methyltransferase 1, mitochondrial</fullName>
    </recommendedName>
</protein>
<proteinExistence type="inferred from homology"/>
<dbReference type="STRING" id="49390.A0A068U3Z5"/>
<evidence type="ECO:0000313" key="12">
    <source>
        <dbReference type="EMBL" id="CDP03255.1"/>
    </source>
</evidence>
<evidence type="ECO:0000256" key="4">
    <source>
        <dbReference type="ARBA" id="ARBA00022603"/>
    </source>
</evidence>
<keyword evidence="8" id="KW-0496">Mitochondrion</keyword>
<evidence type="ECO:0000256" key="8">
    <source>
        <dbReference type="ARBA" id="ARBA00023128"/>
    </source>
</evidence>
<evidence type="ECO:0000256" key="6">
    <source>
        <dbReference type="ARBA" id="ARBA00022691"/>
    </source>
</evidence>
<comment type="subcellular location">
    <subcellularLocation>
        <location evidence="1">Mitochondrion</location>
    </subcellularLocation>
</comment>
<name>A0A068U3Z5_COFCA</name>
<dbReference type="Gramene" id="CDP03255">
    <property type="protein sequence ID" value="CDP03255"/>
    <property type="gene ID" value="GSCOC_T00041774001"/>
</dbReference>
<gene>
    <name evidence="12" type="ORF">GSCOC_T00041774001</name>
</gene>
<evidence type="ECO:0000256" key="9">
    <source>
        <dbReference type="ARBA" id="ARBA00034881"/>
    </source>
</evidence>
<dbReference type="FunFam" id="3.40.1280.10:FF:000032">
    <property type="entry name" value="rRNA methyltransferase 1, mitochondrial"/>
    <property type="match status" value="1"/>
</dbReference>
<dbReference type="OrthoDB" id="270651at2759"/>
<dbReference type="Gene3D" id="3.30.1330.30">
    <property type="match status" value="1"/>
</dbReference>
<feature type="domain" description="RNA 2-O ribose methyltransferase substrate binding" evidence="11">
    <location>
        <begin position="248"/>
        <end position="334"/>
    </location>
</feature>
<feature type="compositionally biased region" description="Basic and acidic residues" evidence="10">
    <location>
        <begin position="121"/>
        <end position="133"/>
    </location>
</feature>
<feature type="region of interest" description="Disordered" evidence="10">
    <location>
        <begin position="100"/>
        <end position="144"/>
    </location>
</feature>
<dbReference type="InParanoid" id="A0A068U3Z5"/>
<dbReference type="InterPro" id="IPR001537">
    <property type="entry name" value="SpoU_MeTrfase"/>
</dbReference>
<keyword evidence="13" id="KW-1185">Reference proteome</keyword>
<keyword evidence="5" id="KW-0808">Transferase</keyword>
<dbReference type="Proteomes" id="UP000295252">
    <property type="component" value="Chromosome VIII"/>
</dbReference>
<keyword evidence="4" id="KW-0489">Methyltransferase</keyword>
<dbReference type="SUPFAM" id="SSF75217">
    <property type="entry name" value="alpha/beta knot"/>
    <property type="match status" value="1"/>
</dbReference>
<dbReference type="CDD" id="cd18105">
    <property type="entry name" value="SpoU-like_MRM1"/>
    <property type="match status" value="1"/>
</dbReference>
<dbReference type="InterPro" id="IPR047182">
    <property type="entry name" value="MRM1"/>
</dbReference>
<dbReference type="SMART" id="SM00967">
    <property type="entry name" value="SpoU_sub_bind"/>
    <property type="match status" value="1"/>
</dbReference>
<evidence type="ECO:0000256" key="7">
    <source>
        <dbReference type="ARBA" id="ARBA00022946"/>
    </source>
</evidence>
<feature type="compositionally biased region" description="Polar residues" evidence="10">
    <location>
        <begin position="134"/>
        <end position="143"/>
    </location>
</feature>
<dbReference type="Gene3D" id="3.40.1280.10">
    <property type="match status" value="1"/>
</dbReference>
<evidence type="ECO:0000259" key="11">
    <source>
        <dbReference type="SMART" id="SM00967"/>
    </source>
</evidence>